<feature type="region of interest" description="Disordered" evidence="1">
    <location>
        <begin position="99"/>
        <end position="134"/>
    </location>
</feature>
<evidence type="ECO:0000256" key="1">
    <source>
        <dbReference type="SAM" id="MobiDB-lite"/>
    </source>
</evidence>
<comment type="caution">
    <text evidence="2">The sequence shown here is derived from an EMBL/GenBank/DDBJ whole genome shotgun (WGS) entry which is preliminary data.</text>
</comment>
<evidence type="ECO:0000313" key="3">
    <source>
        <dbReference type="Proteomes" id="UP001648503"/>
    </source>
</evidence>
<name>A0ABQ8EUY7_9FUNG</name>
<gene>
    <name evidence="2" type="ORF">BASA50_000069</name>
</gene>
<reference evidence="2 3" key="1">
    <citation type="submission" date="2021-02" db="EMBL/GenBank/DDBJ databases">
        <title>Variation within the Batrachochytrium salamandrivorans European outbreak.</title>
        <authorList>
            <person name="Kelly M."/>
            <person name="Pasmans F."/>
            <person name="Shea T.P."/>
            <person name="Munoz J.F."/>
            <person name="Carranza S."/>
            <person name="Cuomo C.A."/>
            <person name="Martel A."/>
        </authorList>
    </citation>
    <scope>NUCLEOTIDE SEQUENCE [LARGE SCALE GENOMIC DNA]</scope>
    <source>
        <strain evidence="2 3">AMFP18/2</strain>
    </source>
</reference>
<accession>A0ABQ8EUY7</accession>
<organism evidence="2 3">
    <name type="scientific">Batrachochytrium salamandrivorans</name>
    <dbReference type="NCBI Taxonomy" id="1357716"/>
    <lineage>
        <taxon>Eukaryota</taxon>
        <taxon>Fungi</taxon>
        <taxon>Fungi incertae sedis</taxon>
        <taxon>Chytridiomycota</taxon>
        <taxon>Chytridiomycota incertae sedis</taxon>
        <taxon>Chytridiomycetes</taxon>
        <taxon>Rhizophydiales</taxon>
        <taxon>Rhizophydiales incertae sedis</taxon>
        <taxon>Batrachochytrium</taxon>
    </lineage>
</organism>
<dbReference type="EMBL" id="JAFCIX010000569">
    <property type="protein sequence ID" value="KAH6587022.1"/>
    <property type="molecule type" value="Genomic_DNA"/>
</dbReference>
<keyword evidence="3" id="KW-1185">Reference proteome</keyword>
<sequence>MVFTQTQLRAFGDQHFDVASVAAFRALMFPSVSGAPGPHSAASVHTEPVWSDYCSDCQANIHKHYTDLGWTSDLTTASKPNTVAADVSIAAAPAHIVHTAEPLPADSDRPTLKRQRSTPLDHTSLPAYPDPPDLHYLDQKKSTAKDSSVLDFELTPEMIEMFRFSEAFHKEMKAEQEQERVQALKRSKEEACTVHTTVKCGVASTTNGQIQELLSLDRLPEFFNSPGSFGISVLQHKLDKSFNAATGDRNPILWPVLPIDF</sequence>
<protein>
    <submittedName>
        <fullName evidence="2">Uncharacterized protein</fullName>
    </submittedName>
</protein>
<dbReference type="Proteomes" id="UP001648503">
    <property type="component" value="Unassembled WGS sequence"/>
</dbReference>
<evidence type="ECO:0000313" key="2">
    <source>
        <dbReference type="EMBL" id="KAH6587022.1"/>
    </source>
</evidence>
<proteinExistence type="predicted"/>